<protein>
    <submittedName>
        <fullName evidence="1">Uncharacterized protein</fullName>
    </submittedName>
</protein>
<proteinExistence type="predicted"/>
<reference evidence="1" key="1">
    <citation type="submission" date="2020-04" db="EMBL/GenBank/DDBJ databases">
        <authorList>
            <person name="Chiriac C."/>
            <person name="Salcher M."/>
            <person name="Ghai R."/>
            <person name="Kavagutti S V."/>
        </authorList>
    </citation>
    <scope>NUCLEOTIDE SEQUENCE</scope>
</reference>
<sequence>MIKSIARYITERFKDRKEHAKRLRQAYQSIPKEIWDLIISDLMVYAEFHKPCWDSKFTPFIEGKRATVLKLLANFEMTEQDFLNKLGETNNERPDTRS</sequence>
<organism evidence="1">
    <name type="scientific">uncultured Caudovirales phage</name>
    <dbReference type="NCBI Taxonomy" id="2100421"/>
    <lineage>
        <taxon>Viruses</taxon>
        <taxon>Duplodnaviria</taxon>
        <taxon>Heunggongvirae</taxon>
        <taxon>Uroviricota</taxon>
        <taxon>Caudoviricetes</taxon>
        <taxon>Peduoviridae</taxon>
        <taxon>Maltschvirus</taxon>
        <taxon>Maltschvirus maltsch</taxon>
    </lineage>
</organism>
<gene>
    <name evidence="1" type="ORF">UFOVP457_38</name>
</gene>
<evidence type="ECO:0000313" key="1">
    <source>
        <dbReference type="EMBL" id="CAB4144327.1"/>
    </source>
</evidence>
<name>A0A6J5MES4_9CAUD</name>
<dbReference type="EMBL" id="LR796435">
    <property type="protein sequence ID" value="CAB4144327.1"/>
    <property type="molecule type" value="Genomic_DNA"/>
</dbReference>
<accession>A0A6J5MES4</accession>